<dbReference type="SUPFAM" id="SSF54637">
    <property type="entry name" value="Thioesterase/thiol ester dehydrase-isomerase"/>
    <property type="match status" value="1"/>
</dbReference>
<dbReference type="PIRSF" id="PIRSF003230">
    <property type="entry name" value="YbgC"/>
    <property type="match status" value="1"/>
</dbReference>
<name>N8QFJ7_9GAMM</name>
<evidence type="ECO:0000313" key="4">
    <source>
        <dbReference type="Proteomes" id="UP000023776"/>
    </source>
</evidence>
<gene>
    <name evidence="3" type="ORF">F988_00349</name>
</gene>
<protein>
    <recommendedName>
        <fullName evidence="5">Thioesterase domain-containing protein</fullName>
    </recommendedName>
</protein>
<dbReference type="AlphaFoldDB" id="N8QFJ7"/>
<dbReference type="CDD" id="cd00586">
    <property type="entry name" value="4HBT"/>
    <property type="match status" value="1"/>
</dbReference>
<dbReference type="GeneID" id="99691393"/>
<evidence type="ECO:0000313" key="3">
    <source>
        <dbReference type="EMBL" id="ENU37541.1"/>
    </source>
</evidence>
<dbReference type="GO" id="GO:0047617">
    <property type="term" value="F:fatty acyl-CoA hydrolase activity"/>
    <property type="evidence" value="ECO:0007669"/>
    <property type="project" value="TreeGrafter"/>
</dbReference>
<keyword evidence="2" id="KW-0378">Hydrolase</keyword>
<accession>N8QFJ7</accession>
<reference evidence="3 4" key="1">
    <citation type="submission" date="2013-02" db="EMBL/GenBank/DDBJ databases">
        <title>The Genome Sequence of Acinetobacter parvus CIP 108168.</title>
        <authorList>
            <consortium name="The Broad Institute Genome Sequencing Platform"/>
            <consortium name="The Broad Institute Genome Sequencing Center for Infectious Disease"/>
            <person name="Cerqueira G."/>
            <person name="Feldgarden M."/>
            <person name="Courvalin P."/>
            <person name="Perichon B."/>
            <person name="Grillot-Courvalin C."/>
            <person name="Clermont D."/>
            <person name="Rocha E."/>
            <person name="Yoon E.-J."/>
            <person name="Nemec A."/>
            <person name="Walker B."/>
            <person name="Young S.K."/>
            <person name="Zeng Q."/>
            <person name="Gargeya S."/>
            <person name="Fitzgerald M."/>
            <person name="Haas B."/>
            <person name="Abouelleil A."/>
            <person name="Alvarado L."/>
            <person name="Arachchi H.M."/>
            <person name="Berlin A.M."/>
            <person name="Chapman S.B."/>
            <person name="Dewar J."/>
            <person name="Goldberg J."/>
            <person name="Griggs A."/>
            <person name="Gujja S."/>
            <person name="Hansen M."/>
            <person name="Howarth C."/>
            <person name="Imamovic A."/>
            <person name="Larimer J."/>
            <person name="McCowan C."/>
            <person name="Murphy C."/>
            <person name="Neiman D."/>
            <person name="Pearson M."/>
            <person name="Priest M."/>
            <person name="Roberts A."/>
            <person name="Saif S."/>
            <person name="Shea T."/>
            <person name="Sisk P."/>
            <person name="Sykes S."/>
            <person name="Wortman J."/>
            <person name="Nusbaum C."/>
            <person name="Birren B."/>
        </authorList>
    </citation>
    <scope>NUCLEOTIDE SEQUENCE [LARGE SCALE GENOMIC DNA]</scope>
    <source>
        <strain evidence="3 4">CIP 108168</strain>
    </source>
</reference>
<evidence type="ECO:0008006" key="5">
    <source>
        <dbReference type="Google" id="ProtNLM"/>
    </source>
</evidence>
<keyword evidence="4" id="KW-1185">Reference proteome</keyword>
<dbReference type="InterPro" id="IPR050563">
    <property type="entry name" value="4-hydroxybenzoyl-CoA_TE"/>
</dbReference>
<dbReference type="EMBL" id="APOM01000007">
    <property type="protein sequence ID" value="ENU37541.1"/>
    <property type="molecule type" value="Genomic_DNA"/>
</dbReference>
<sequence>MQELSIYPVVHEQTVAWGDMDAFGHVNNVQYYRYIESARIAYLMVLNIFENDILTVVASNQCKYLRPVFYPDVLYIGARIEELRNSAFRMHYMLWSQAQNQIVATGEAVLVCVDKQTSQKVNIPELIRNRIIQLEASVGHNLAAGE</sequence>
<dbReference type="InterPro" id="IPR029069">
    <property type="entry name" value="HotDog_dom_sf"/>
</dbReference>
<dbReference type="Proteomes" id="UP000023776">
    <property type="component" value="Unassembled WGS sequence"/>
</dbReference>
<evidence type="ECO:0000256" key="1">
    <source>
        <dbReference type="ARBA" id="ARBA00005953"/>
    </source>
</evidence>
<dbReference type="PANTHER" id="PTHR31793:SF40">
    <property type="entry name" value="ACYL-COA THIOESTER HYDROLASE, YBGC_YBAW FAMILY"/>
    <property type="match status" value="1"/>
</dbReference>
<dbReference type="HOGENOM" id="CLU_101141_2_2_6"/>
<dbReference type="InterPro" id="IPR006684">
    <property type="entry name" value="YbgC/YbaW"/>
</dbReference>
<evidence type="ECO:0000256" key="2">
    <source>
        <dbReference type="ARBA" id="ARBA00022801"/>
    </source>
</evidence>
<proteinExistence type="inferred from homology"/>
<dbReference type="PANTHER" id="PTHR31793">
    <property type="entry name" value="4-HYDROXYBENZOYL-COA THIOESTERASE FAMILY MEMBER"/>
    <property type="match status" value="1"/>
</dbReference>
<comment type="similarity">
    <text evidence="1">Belongs to the 4-hydroxybenzoyl-CoA thioesterase family.</text>
</comment>
<dbReference type="Gene3D" id="3.10.129.10">
    <property type="entry name" value="Hotdog Thioesterase"/>
    <property type="match status" value="1"/>
</dbReference>
<comment type="caution">
    <text evidence="3">The sequence shown here is derived from an EMBL/GenBank/DDBJ whole genome shotgun (WGS) entry which is preliminary data.</text>
</comment>
<dbReference type="Pfam" id="PF13279">
    <property type="entry name" value="4HBT_2"/>
    <property type="match status" value="1"/>
</dbReference>
<organism evidence="3 4">
    <name type="scientific">Acinetobacter parvus DSM 16617 = CIP 108168</name>
    <dbReference type="NCBI Taxonomy" id="981333"/>
    <lineage>
        <taxon>Bacteria</taxon>
        <taxon>Pseudomonadati</taxon>
        <taxon>Pseudomonadota</taxon>
        <taxon>Gammaproteobacteria</taxon>
        <taxon>Moraxellales</taxon>
        <taxon>Moraxellaceae</taxon>
        <taxon>Acinetobacter</taxon>
    </lineage>
</organism>
<dbReference type="PATRIC" id="fig|981333.9.peg.338"/>
<dbReference type="RefSeq" id="WP_004680746.1">
    <property type="nucleotide sequence ID" value="NZ_AIEB01000055.1"/>
</dbReference>